<keyword evidence="12 14" id="KW-0141">cGMP biosynthesis</keyword>
<feature type="domain" description="Protein kinase" evidence="16">
    <location>
        <begin position="475"/>
        <end position="751"/>
    </location>
</feature>
<dbReference type="InterPro" id="IPR001170">
    <property type="entry name" value="ANPR/GUC"/>
</dbReference>
<accession>A0A2B4S0W0</accession>
<organism evidence="18 19">
    <name type="scientific">Stylophora pistillata</name>
    <name type="common">Smooth cauliflower coral</name>
    <dbReference type="NCBI Taxonomy" id="50429"/>
    <lineage>
        <taxon>Eukaryota</taxon>
        <taxon>Metazoa</taxon>
        <taxon>Cnidaria</taxon>
        <taxon>Anthozoa</taxon>
        <taxon>Hexacorallia</taxon>
        <taxon>Scleractinia</taxon>
        <taxon>Astrocoeniina</taxon>
        <taxon>Pocilloporidae</taxon>
        <taxon>Stylophora</taxon>
    </lineage>
</organism>
<evidence type="ECO:0000256" key="9">
    <source>
        <dbReference type="ARBA" id="ARBA00023170"/>
    </source>
</evidence>
<evidence type="ECO:0000313" key="19">
    <source>
        <dbReference type="Proteomes" id="UP000225706"/>
    </source>
</evidence>
<dbReference type="PROSITE" id="PS50011">
    <property type="entry name" value="PROTEIN_KINASE_DOM"/>
    <property type="match status" value="1"/>
</dbReference>
<comment type="similarity">
    <text evidence="13">Belongs to the adenylyl cyclase class-4/guanylyl cyclase family.</text>
</comment>
<dbReference type="GO" id="GO:0035556">
    <property type="term" value="P:intracellular signal transduction"/>
    <property type="evidence" value="ECO:0007669"/>
    <property type="project" value="InterPro"/>
</dbReference>
<dbReference type="Gene3D" id="1.10.510.10">
    <property type="entry name" value="Transferase(Phosphotransferase) domain 1"/>
    <property type="match status" value="1"/>
</dbReference>
<dbReference type="InterPro" id="IPR001054">
    <property type="entry name" value="A/G_cyclase"/>
</dbReference>
<dbReference type="GO" id="GO:0005524">
    <property type="term" value="F:ATP binding"/>
    <property type="evidence" value="ECO:0007669"/>
    <property type="project" value="InterPro"/>
</dbReference>
<dbReference type="SUPFAM" id="SSF55073">
    <property type="entry name" value="Nucleotide cyclase"/>
    <property type="match status" value="1"/>
</dbReference>
<dbReference type="InterPro" id="IPR001828">
    <property type="entry name" value="ANF_lig-bd_rcpt"/>
</dbReference>
<keyword evidence="3 15" id="KW-0812">Transmembrane</keyword>
<dbReference type="Gene3D" id="6.10.250.780">
    <property type="match status" value="1"/>
</dbReference>
<dbReference type="InterPro" id="IPR011645">
    <property type="entry name" value="HNOB_dom_associated"/>
</dbReference>
<dbReference type="GO" id="GO:0004672">
    <property type="term" value="F:protein kinase activity"/>
    <property type="evidence" value="ECO:0007669"/>
    <property type="project" value="InterPro"/>
</dbReference>
<keyword evidence="5" id="KW-0547">Nucleotide-binding</keyword>
<evidence type="ECO:0000256" key="7">
    <source>
        <dbReference type="ARBA" id="ARBA00023134"/>
    </source>
</evidence>
<dbReference type="FunFam" id="3.30.70.1230:FF:000004">
    <property type="entry name" value="Guanylate cyclase"/>
    <property type="match status" value="1"/>
</dbReference>
<dbReference type="PANTHER" id="PTHR11920:SF496">
    <property type="entry name" value="GUANYLATE CYCLASE"/>
    <property type="match status" value="1"/>
</dbReference>
<keyword evidence="7" id="KW-0342">GTP-binding</keyword>
<feature type="domain" description="Guanylate cyclase" evidence="17">
    <location>
        <begin position="823"/>
        <end position="953"/>
    </location>
</feature>
<evidence type="ECO:0000259" key="16">
    <source>
        <dbReference type="PROSITE" id="PS50011"/>
    </source>
</evidence>
<comment type="subcellular location">
    <subcellularLocation>
        <location evidence="1">Membrane</location>
        <topology evidence="1">Single-pass type I membrane protein</topology>
    </subcellularLocation>
</comment>
<dbReference type="PROSITE" id="PS00452">
    <property type="entry name" value="GUANYLATE_CYCLASE_1"/>
    <property type="match status" value="1"/>
</dbReference>
<evidence type="ECO:0000256" key="4">
    <source>
        <dbReference type="ARBA" id="ARBA00022729"/>
    </source>
</evidence>
<keyword evidence="8 15" id="KW-0472">Membrane</keyword>
<evidence type="ECO:0000259" key="17">
    <source>
        <dbReference type="PROSITE" id="PS50125"/>
    </source>
</evidence>
<dbReference type="Pfam" id="PF01094">
    <property type="entry name" value="ANF_receptor"/>
    <property type="match status" value="1"/>
</dbReference>
<dbReference type="Proteomes" id="UP000225706">
    <property type="component" value="Unassembled WGS sequence"/>
</dbReference>
<evidence type="ECO:0000256" key="10">
    <source>
        <dbReference type="ARBA" id="ARBA00023180"/>
    </source>
</evidence>
<dbReference type="InterPro" id="IPR011009">
    <property type="entry name" value="Kinase-like_dom_sf"/>
</dbReference>
<dbReference type="GO" id="GO:0004383">
    <property type="term" value="F:guanylate cyclase activity"/>
    <property type="evidence" value="ECO:0007669"/>
    <property type="project" value="UniProtKB-EC"/>
</dbReference>
<evidence type="ECO:0000256" key="2">
    <source>
        <dbReference type="ARBA" id="ARBA00012202"/>
    </source>
</evidence>
<dbReference type="GO" id="GO:0007168">
    <property type="term" value="P:receptor guanylyl cyclase signaling pathway"/>
    <property type="evidence" value="ECO:0007669"/>
    <property type="project" value="TreeGrafter"/>
</dbReference>
<keyword evidence="19" id="KW-1185">Reference proteome</keyword>
<dbReference type="PROSITE" id="PS50125">
    <property type="entry name" value="GUANYLATE_CYCLASE_2"/>
    <property type="match status" value="1"/>
</dbReference>
<dbReference type="InterPro" id="IPR029787">
    <property type="entry name" value="Nucleotide_cyclase"/>
</dbReference>
<evidence type="ECO:0000256" key="6">
    <source>
        <dbReference type="ARBA" id="ARBA00022989"/>
    </source>
</evidence>
<dbReference type="AlphaFoldDB" id="A0A2B4S0W0"/>
<evidence type="ECO:0000256" key="13">
    <source>
        <dbReference type="RuleBase" id="RU000405"/>
    </source>
</evidence>
<comment type="caution">
    <text evidence="18">The sequence shown here is derived from an EMBL/GenBank/DDBJ whole genome shotgun (WGS) entry which is preliminary data.</text>
</comment>
<evidence type="ECO:0000256" key="5">
    <source>
        <dbReference type="ARBA" id="ARBA00022741"/>
    </source>
</evidence>
<evidence type="ECO:0000256" key="1">
    <source>
        <dbReference type="ARBA" id="ARBA00004479"/>
    </source>
</evidence>
<reference evidence="19" key="1">
    <citation type="journal article" date="2017" name="bioRxiv">
        <title>Comparative analysis of the genomes of Stylophora pistillata and Acropora digitifera provides evidence for extensive differences between species of corals.</title>
        <authorList>
            <person name="Voolstra C.R."/>
            <person name="Li Y."/>
            <person name="Liew Y.J."/>
            <person name="Baumgarten S."/>
            <person name="Zoccola D."/>
            <person name="Flot J.-F."/>
            <person name="Tambutte S."/>
            <person name="Allemand D."/>
            <person name="Aranda M."/>
        </authorList>
    </citation>
    <scope>NUCLEOTIDE SEQUENCE [LARGE SCALE GENOMIC DNA]</scope>
</reference>
<feature type="transmembrane region" description="Helical" evidence="15">
    <location>
        <begin position="418"/>
        <end position="441"/>
    </location>
</feature>
<sequence length="1023" mass="113689">MGVFLPFTGSWPAGSKMASAILIAMDKVNNDPYWLQGHNLTFVLKHSKCDAGTSLGIVVDYYTVENPKIDVYIGPGCSVGCVPGAYIAAHWNIPMISWGCAASALSDKTLYPYFVRTAGTYIGMGNLLKSILAHYNWDRIGFMSSTETVFSEIANAAKVTLEQDGKYSVPFFGSFVPAAADIVKLKSMVKSMVTKAHVFLLLCYGDVFRSLMLILSELGLLNGDYVVVSMETLYASCQAGDDRDDEACKAFEGIIDISQYIPDSQDYADFTTGVYNRMPEMNYTINAPNETNIYAAYLHDAILLYAYALNETLAEGVAITEGANLSKSMMGRQFVGVSGPVGIDEKGDRVASYSLQSFLPGMSIVRIANFFGTTGELQLLNKTVMWPGGTTKVPLGRPPCGFDNEFCQQAAKEEDPSWPYILAGSLAFVLVVLILVGFFLWQRKQAFEASLLAQTWKVKYDDIKWPKNKGKLGSRKSMQSMAGSDQGDALDDIRGQIFAVLGIYEGNSVAVKKLHKAKVALEREVMLELKEMKDINHQNVNTFIGACIDPGNICIITQYCNKGSLQDVLHNDTLKLDWMFQMSISCDIAKGMHFLQNSPVQVHGNLKSSNVLIDSRWTCKLTDHGLFLFKEGQEIDLEAGADTKYYENLWTAPEHIFNTEYPRSQPGDAYSYGIILSEIATRGLPFSMYEDLSAQAVVERVKKGETPAFRPRITKDTVGHTLYVDMMKMCWDQDPLARPKFSDCIKYLKQMNKGKDFNIMDTMITMMEKYTDHLEDIVAERTAELAAEKAKTDELLYRMLPKSVAEELKRGQPVTAETFDWATLFFSDIVGFTKLASESTPLQIVDLLNDLYTCFDEIIDMHDVYKVETIGDAYVVSSGLPNRNGIRHAGEISNMSLDLLSAMTTFKIRHVPGKQLQLRIGIHTGPVVAGVVGLKMPRYCLFGDTVNYASRMESSGLALRVHVSPECKEVLDKLGGYVLEERGFVEMKGKGSILTYFLKTRDGFDKPLPDLTMAAGMEEHSFK</sequence>
<keyword evidence="10" id="KW-0325">Glycoprotein</keyword>
<evidence type="ECO:0000256" key="11">
    <source>
        <dbReference type="ARBA" id="ARBA00023239"/>
    </source>
</evidence>
<dbReference type="InterPro" id="IPR028082">
    <property type="entry name" value="Peripla_BP_I"/>
</dbReference>
<evidence type="ECO:0000256" key="12">
    <source>
        <dbReference type="ARBA" id="ARBA00023293"/>
    </source>
</evidence>
<dbReference type="SUPFAM" id="SSF56112">
    <property type="entry name" value="Protein kinase-like (PK-like)"/>
    <property type="match status" value="1"/>
</dbReference>
<dbReference type="Gene3D" id="3.40.50.2300">
    <property type="match status" value="2"/>
</dbReference>
<dbReference type="GO" id="GO:0001653">
    <property type="term" value="F:peptide receptor activity"/>
    <property type="evidence" value="ECO:0007669"/>
    <property type="project" value="TreeGrafter"/>
</dbReference>
<keyword evidence="11 13" id="KW-0456">Lyase</keyword>
<keyword evidence="6 15" id="KW-1133">Transmembrane helix</keyword>
<gene>
    <name evidence="18" type="primary">NPR1</name>
    <name evidence="18" type="ORF">AWC38_SpisGene13284</name>
</gene>
<dbReference type="GO" id="GO:0005525">
    <property type="term" value="F:GTP binding"/>
    <property type="evidence" value="ECO:0007669"/>
    <property type="project" value="UniProtKB-KW"/>
</dbReference>
<dbReference type="PRINTS" id="PR00255">
    <property type="entry name" value="NATPEPTIDER"/>
</dbReference>
<evidence type="ECO:0000256" key="8">
    <source>
        <dbReference type="ARBA" id="ARBA00023136"/>
    </source>
</evidence>
<protein>
    <recommendedName>
        <fullName evidence="2 14">Guanylate cyclase</fullName>
        <ecNumber evidence="2 14">4.6.1.2</ecNumber>
    </recommendedName>
</protein>
<dbReference type="EC" id="4.6.1.2" evidence="2 14"/>
<dbReference type="PANTHER" id="PTHR11920">
    <property type="entry name" value="GUANYLYL CYCLASE"/>
    <property type="match status" value="1"/>
</dbReference>
<dbReference type="SUPFAM" id="SSF53822">
    <property type="entry name" value="Periplasmic binding protein-like I"/>
    <property type="match status" value="1"/>
</dbReference>
<dbReference type="SMART" id="SM00044">
    <property type="entry name" value="CYCc"/>
    <property type="match status" value="1"/>
</dbReference>
<dbReference type="CDD" id="cd06352">
    <property type="entry name" value="PBP1_NPR_GC-like"/>
    <property type="match status" value="1"/>
</dbReference>
<dbReference type="InterPro" id="IPR000719">
    <property type="entry name" value="Prot_kinase_dom"/>
</dbReference>
<dbReference type="InterPro" id="IPR050401">
    <property type="entry name" value="Cyclic_nucleotide_synthase"/>
</dbReference>
<keyword evidence="4" id="KW-0732">Signal</keyword>
<dbReference type="CDD" id="cd07302">
    <property type="entry name" value="CHD"/>
    <property type="match status" value="1"/>
</dbReference>
<dbReference type="OrthoDB" id="1890790at2759"/>
<dbReference type="EMBL" id="LSMT01000247">
    <property type="protein sequence ID" value="PFX22207.1"/>
    <property type="molecule type" value="Genomic_DNA"/>
</dbReference>
<dbReference type="STRING" id="50429.A0A2B4S0W0"/>
<comment type="catalytic activity">
    <reaction evidence="14">
        <text>GTP = 3',5'-cyclic GMP + diphosphate</text>
        <dbReference type="Rhea" id="RHEA:13665"/>
        <dbReference type="ChEBI" id="CHEBI:33019"/>
        <dbReference type="ChEBI" id="CHEBI:37565"/>
        <dbReference type="ChEBI" id="CHEBI:57746"/>
        <dbReference type="EC" id="4.6.1.2"/>
    </reaction>
</comment>
<dbReference type="Pfam" id="PF07701">
    <property type="entry name" value="HNOBA"/>
    <property type="match status" value="1"/>
</dbReference>
<dbReference type="InterPro" id="IPR018297">
    <property type="entry name" value="A/G_cyclase_CS"/>
</dbReference>
<evidence type="ECO:0000313" key="18">
    <source>
        <dbReference type="EMBL" id="PFX22207.1"/>
    </source>
</evidence>
<evidence type="ECO:0000256" key="15">
    <source>
        <dbReference type="SAM" id="Phobius"/>
    </source>
</evidence>
<dbReference type="Pfam" id="PF07714">
    <property type="entry name" value="PK_Tyr_Ser-Thr"/>
    <property type="match status" value="1"/>
</dbReference>
<proteinExistence type="inferred from homology"/>
<evidence type="ECO:0000256" key="3">
    <source>
        <dbReference type="ARBA" id="ARBA00022692"/>
    </source>
</evidence>
<dbReference type="InterPro" id="IPR001245">
    <property type="entry name" value="Ser-Thr/Tyr_kinase_cat_dom"/>
</dbReference>
<dbReference type="GO" id="GO:0005886">
    <property type="term" value="C:plasma membrane"/>
    <property type="evidence" value="ECO:0007669"/>
    <property type="project" value="TreeGrafter"/>
</dbReference>
<evidence type="ECO:0000256" key="14">
    <source>
        <dbReference type="RuleBase" id="RU003431"/>
    </source>
</evidence>
<name>A0A2B4S0W0_STYPI</name>
<dbReference type="Pfam" id="PF00211">
    <property type="entry name" value="Guanylate_cyc"/>
    <property type="match status" value="1"/>
</dbReference>
<dbReference type="GO" id="GO:0004016">
    <property type="term" value="F:adenylate cyclase activity"/>
    <property type="evidence" value="ECO:0007669"/>
    <property type="project" value="TreeGrafter"/>
</dbReference>
<dbReference type="Gene3D" id="3.30.70.1230">
    <property type="entry name" value="Nucleotide cyclase"/>
    <property type="match status" value="1"/>
</dbReference>
<keyword evidence="9 18" id="KW-0675">Receptor</keyword>